<accession>A0A0H2S564</accession>
<dbReference type="OrthoDB" id="3350812at2759"/>
<name>A0A0H2S564_9AGAM</name>
<evidence type="ECO:0000256" key="1">
    <source>
        <dbReference type="SAM" id="Phobius"/>
    </source>
</evidence>
<reference evidence="3 4" key="1">
    <citation type="submission" date="2015-04" db="EMBL/GenBank/DDBJ databases">
        <title>Complete genome sequence of Schizopora paradoxa KUC8140, a cosmopolitan wood degrader in East Asia.</title>
        <authorList>
            <consortium name="DOE Joint Genome Institute"/>
            <person name="Min B."/>
            <person name="Park H."/>
            <person name="Jang Y."/>
            <person name="Kim J.-J."/>
            <person name="Kim K.H."/>
            <person name="Pangilinan J."/>
            <person name="Lipzen A."/>
            <person name="Riley R."/>
            <person name="Grigoriev I.V."/>
            <person name="Spatafora J.W."/>
            <person name="Choi I.-G."/>
        </authorList>
    </citation>
    <scope>NUCLEOTIDE SEQUENCE [LARGE SCALE GENOMIC DNA]</scope>
    <source>
        <strain evidence="3 4">KUC8140</strain>
    </source>
</reference>
<keyword evidence="1" id="KW-0472">Membrane</keyword>
<keyword evidence="1" id="KW-1133">Transmembrane helix</keyword>
<evidence type="ECO:0000259" key="2">
    <source>
        <dbReference type="Pfam" id="PF20151"/>
    </source>
</evidence>
<sequence length="326" mass="36530">MLEPTFSESFILERAKESVNVNYVNVAAVTFLAYDALLSLDDEIKYVWRSKWTFVKIVYIASKYLAFVDGTMILLVFLNPSLGLSACSTIYTASTYIILVGIALAELILLIRTCALWGLSRYVLWYLIAFDVGSAVLAVVKLSSSFQDDNFICEYDLISYTELTSNCLFTVVPSPIPNIRNCFPIFGDKADGAYVDFLCVMAAELNVLVLTLWRGVMHWRRHSSRLVHIFYRDGIVYLVSLVVISATNVVFFVIDDSNYYYNVMLEPQRIAHAVLSAHLILNVREIGAQNGRMGYSQAGSASVSEPVSLQMKTMASTLTRTIDTEV</sequence>
<proteinExistence type="predicted"/>
<dbReference type="Pfam" id="PF20151">
    <property type="entry name" value="DUF6533"/>
    <property type="match status" value="1"/>
</dbReference>
<protein>
    <recommendedName>
        <fullName evidence="2">DUF6533 domain-containing protein</fullName>
    </recommendedName>
</protein>
<keyword evidence="1" id="KW-0812">Transmembrane</keyword>
<dbReference type="InParanoid" id="A0A0H2S564"/>
<feature type="transmembrane region" description="Helical" evidence="1">
    <location>
        <begin position="57"/>
        <end position="78"/>
    </location>
</feature>
<feature type="transmembrane region" description="Helical" evidence="1">
    <location>
        <begin position="123"/>
        <end position="140"/>
    </location>
</feature>
<keyword evidence="4" id="KW-1185">Reference proteome</keyword>
<gene>
    <name evidence="3" type="ORF">SCHPADRAFT_193377</name>
</gene>
<evidence type="ECO:0000313" key="4">
    <source>
        <dbReference type="Proteomes" id="UP000053477"/>
    </source>
</evidence>
<feature type="transmembrane region" description="Helical" evidence="1">
    <location>
        <begin position="234"/>
        <end position="254"/>
    </location>
</feature>
<organism evidence="3 4">
    <name type="scientific">Schizopora paradoxa</name>
    <dbReference type="NCBI Taxonomy" id="27342"/>
    <lineage>
        <taxon>Eukaryota</taxon>
        <taxon>Fungi</taxon>
        <taxon>Dikarya</taxon>
        <taxon>Basidiomycota</taxon>
        <taxon>Agaricomycotina</taxon>
        <taxon>Agaricomycetes</taxon>
        <taxon>Hymenochaetales</taxon>
        <taxon>Schizoporaceae</taxon>
        <taxon>Schizopora</taxon>
    </lineage>
</organism>
<feature type="transmembrane region" description="Helical" evidence="1">
    <location>
        <begin position="90"/>
        <end position="111"/>
    </location>
</feature>
<dbReference type="EMBL" id="KQ085911">
    <property type="protein sequence ID" value="KLO16818.1"/>
    <property type="molecule type" value="Genomic_DNA"/>
</dbReference>
<feature type="domain" description="DUF6533" evidence="2">
    <location>
        <begin position="23"/>
        <end position="68"/>
    </location>
</feature>
<evidence type="ECO:0000313" key="3">
    <source>
        <dbReference type="EMBL" id="KLO16818.1"/>
    </source>
</evidence>
<dbReference type="AlphaFoldDB" id="A0A0H2S564"/>
<feature type="transmembrane region" description="Helical" evidence="1">
    <location>
        <begin position="193"/>
        <end position="213"/>
    </location>
</feature>
<dbReference type="Proteomes" id="UP000053477">
    <property type="component" value="Unassembled WGS sequence"/>
</dbReference>
<dbReference type="InterPro" id="IPR045340">
    <property type="entry name" value="DUF6533"/>
</dbReference>